<evidence type="ECO:0000256" key="2">
    <source>
        <dbReference type="ARBA" id="ARBA00022670"/>
    </source>
</evidence>
<protein>
    <submittedName>
        <fullName evidence="8">Uncharacterized protein</fullName>
    </submittedName>
</protein>
<feature type="signal peptide" evidence="7">
    <location>
        <begin position="1"/>
        <end position="24"/>
    </location>
</feature>
<evidence type="ECO:0000256" key="7">
    <source>
        <dbReference type="SAM" id="SignalP"/>
    </source>
</evidence>
<reference evidence="8" key="1">
    <citation type="submission" date="2021-02" db="EMBL/GenBank/DDBJ databases">
        <authorList>
            <person name="Dougan E. K."/>
            <person name="Rhodes N."/>
            <person name="Thang M."/>
            <person name="Chan C."/>
        </authorList>
    </citation>
    <scope>NUCLEOTIDE SEQUENCE</scope>
</reference>
<gene>
    <name evidence="8" type="ORF">PGLA1383_LOCUS41322</name>
</gene>
<evidence type="ECO:0000256" key="5">
    <source>
        <dbReference type="ARBA" id="ARBA00023180"/>
    </source>
</evidence>
<feature type="region of interest" description="Disordered" evidence="6">
    <location>
        <begin position="331"/>
        <end position="365"/>
    </location>
</feature>
<evidence type="ECO:0000256" key="6">
    <source>
        <dbReference type="SAM" id="MobiDB-lite"/>
    </source>
</evidence>
<dbReference type="OrthoDB" id="2130629at2759"/>
<accession>A0A813GG05</accession>
<dbReference type="InterPro" id="IPR029058">
    <property type="entry name" value="AB_hydrolase_fold"/>
</dbReference>
<keyword evidence="9" id="KW-1185">Reference proteome</keyword>
<dbReference type="InterPro" id="IPR042269">
    <property type="entry name" value="Ser_carbopepase_S28_SKS"/>
</dbReference>
<dbReference type="OMA" id="ESENCYR"/>
<dbReference type="AlphaFoldDB" id="A0A813GG05"/>
<keyword evidence="3 7" id="KW-0732">Signal</keyword>
<dbReference type="Pfam" id="PF05577">
    <property type="entry name" value="Peptidase_S28"/>
    <property type="match status" value="2"/>
</dbReference>
<dbReference type="PANTHER" id="PTHR11010:SF38">
    <property type="entry name" value="LYSOSOMAL PRO-X CARBOXYPEPTIDASE"/>
    <property type="match status" value="1"/>
</dbReference>
<keyword evidence="5" id="KW-0325">Glycoprotein</keyword>
<keyword evidence="4" id="KW-0378">Hydrolase</keyword>
<evidence type="ECO:0000313" key="8">
    <source>
        <dbReference type="EMBL" id="CAE8624130.1"/>
    </source>
</evidence>
<dbReference type="Proteomes" id="UP000654075">
    <property type="component" value="Unassembled WGS sequence"/>
</dbReference>
<comment type="caution">
    <text evidence="8">The sequence shown here is derived from an EMBL/GenBank/DDBJ whole genome shotgun (WGS) entry which is preliminary data.</text>
</comment>
<dbReference type="Gene3D" id="3.40.50.1820">
    <property type="entry name" value="alpha/beta hydrolase"/>
    <property type="match status" value="1"/>
</dbReference>
<name>A0A813GG05_POLGL</name>
<dbReference type="Gene3D" id="1.20.120.980">
    <property type="entry name" value="Serine carboxypeptidase S28, SKS domain"/>
    <property type="match status" value="1"/>
</dbReference>
<dbReference type="EMBL" id="CAJNNV010028323">
    <property type="protein sequence ID" value="CAE8624130.1"/>
    <property type="molecule type" value="Genomic_DNA"/>
</dbReference>
<dbReference type="PANTHER" id="PTHR11010">
    <property type="entry name" value="PROTEASE S28 PRO-X CARBOXYPEPTIDASE-RELATED"/>
    <property type="match status" value="1"/>
</dbReference>
<dbReference type="SUPFAM" id="SSF53474">
    <property type="entry name" value="alpha/beta-Hydrolases"/>
    <property type="match status" value="1"/>
</dbReference>
<dbReference type="GO" id="GO:0008239">
    <property type="term" value="F:dipeptidyl-peptidase activity"/>
    <property type="evidence" value="ECO:0007669"/>
    <property type="project" value="TreeGrafter"/>
</dbReference>
<comment type="similarity">
    <text evidence="1">Belongs to the peptidase S28 family.</text>
</comment>
<proteinExistence type="inferred from homology"/>
<dbReference type="GO" id="GO:0006508">
    <property type="term" value="P:proteolysis"/>
    <property type="evidence" value="ECO:0007669"/>
    <property type="project" value="UniProtKB-KW"/>
</dbReference>
<organism evidence="8 9">
    <name type="scientific">Polarella glacialis</name>
    <name type="common">Dinoflagellate</name>
    <dbReference type="NCBI Taxonomy" id="89957"/>
    <lineage>
        <taxon>Eukaryota</taxon>
        <taxon>Sar</taxon>
        <taxon>Alveolata</taxon>
        <taxon>Dinophyceae</taxon>
        <taxon>Suessiales</taxon>
        <taxon>Suessiaceae</taxon>
        <taxon>Polarella</taxon>
    </lineage>
</organism>
<feature type="compositionally biased region" description="Basic residues" evidence="6">
    <location>
        <begin position="346"/>
        <end position="356"/>
    </location>
</feature>
<evidence type="ECO:0000256" key="4">
    <source>
        <dbReference type="ARBA" id="ARBA00022801"/>
    </source>
</evidence>
<feature type="chain" id="PRO_5032947180" evidence="7">
    <location>
        <begin position="25"/>
        <end position="536"/>
    </location>
</feature>
<evidence type="ECO:0000313" key="9">
    <source>
        <dbReference type="Proteomes" id="UP000654075"/>
    </source>
</evidence>
<dbReference type="InterPro" id="IPR008758">
    <property type="entry name" value="Peptidase_S28"/>
</dbReference>
<evidence type="ECO:0000256" key="1">
    <source>
        <dbReference type="ARBA" id="ARBA00011079"/>
    </source>
</evidence>
<sequence>MIARLPFLTGALCTVHVFILLGTASDQSPTPTAFPVREYWYNATLDHFNFAKTTRSFPLRFFVNDEHWQVAKSGPILFYCGNEGDIVTFVNSSGQAFEFAKSLGAMLVYAEHLHYGASMPFGEDSGQQGKIEFLSVEQALADFSELLLHVRKAWSVLEEVAVVAFGGSYGANLAYWWRARQPNLVAGALAASATPQKHLLRDSNAFARIWTDVYRNVSGLCPEIVYHGFLDMQKSWATPAGRKEAADALGLCGSEELDFDTVYGWLVDGLETMVQYGYPYPTEFYAGRPLPGEPYRAACEAMLPHQLQPLVALRAAAGVFHNYTGQAGPCFDLSGPSDTNTLEGRRHTRPRPRRPSGVRALATSEGQPTLDAWGYQSSGCNYTKLQYRQCCTEVYQPMPTLGLSGGDMELPSSPNFTAYSEDCEARYGVVPRPGWEEMWFWGPDVHTLTNVFFTNGQLDPWRSAAISKLPVGTRPGADVQIRLLEHSAHHLDLRSSHPLDPPSVTAVRLEQLEAVKRWAGEWRRSHAARSQPAVMI</sequence>
<evidence type="ECO:0000256" key="3">
    <source>
        <dbReference type="ARBA" id="ARBA00022729"/>
    </source>
</evidence>
<dbReference type="GO" id="GO:0070008">
    <property type="term" value="F:serine-type exopeptidase activity"/>
    <property type="evidence" value="ECO:0007669"/>
    <property type="project" value="InterPro"/>
</dbReference>
<keyword evidence="2" id="KW-0645">Protease</keyword>